<evidence type="ECO:0000256" key="7">
    <source>
        <dbReference type="ARBA" id="ARBA00023160"/>
    </source>
</evidence>
<feature type="binding site" evidence="8">
    <location>
        <position position="8"/>
    </location>
    <ligand>
        <name>Mg(2+)</name>
        <dbReference type="ChEBI" id="CHEBI:18420"/>
    </ligand>
</feature>
<dbReference type="NCBIfam" id="TIGR00556">
    <property type="entry name" value="pantethn_trn"/>
    <property type="match status" value="1"/>
</dbReference>
<keyword evidence="5 8" id="KW-0460">Magnesium</keyword>
<keyword evidence="2 8" id="KW-0808">Transferase</keyword>
<dbReference type="GO" id="GO:0008897">
    <property type="term" value="F:holo-[acyl-carrier-protein] synthase activity"/>
    <property type="evidence" value="ECO:0007669"/>
    <property type="project" value="UniProtKB-UniRule"/>
</dbReference>
<keyword evidence="3 8" id="KW-0479">Metal-binding</keyword>
<feature type="binding site" evidence="8">
    <location>
        <position position="54"/>
    </location>
    <ligand>
        <name>Mg(2+)</name>
        <dbReference type="ChEBI" id="CHEBI:18420"/>
    </ligand>
</feature>
<dbReference type="NCBIfam" id="TIGR00516">
    <property type="entry name" value="acpS"/>
    <property type="match status" value="1"/>
</dbReference>
<keyword evidence="7 8" id="KW-0275">Fatty acid biosynthesis</keyword>
<dbReference type="KEGG" id="acae:HYG86_07160"/>
<dbReference type="InterPro" id="IPR002582">
    <property type="entry name" value="ACPS"/>
</dbReference>
<keyword evidence="6 8" id="KW-0443">Lipid metabolism</keyword>
<comment type="catalytic activity">
    <reaction evidence="8">
        <text>apo-[ACP] + CoA = holo-[ACP] + adenosine 3',5'-bisphosphate + H(+)</text>
        <dbReference type="Rhea" id="RHEA:12068"/>
        <dbReference type="Rhea" id="RHEA-COMP:9685"/>
        <dbReference type="Rhea" id="RHEA-COMP:9690"/>
        <dbReference type="ChEBI" id="CHEBI:15378"/>
        <dbReference type="ChEBI" id="CHEBI:29999"/>
        <dbReference type="ChEBI" id="CHEBI:57287"/>
        <dbReference type="ChEBI" id="CHEBI:58343"/>
        <dbReference type="ChEBI" id="CHEBI:64479"/>
        <dbReference type="EC" id="2.7.8.7"/>
    </reaction>
</comment>
<dbReference type="GO" id="GO:0000287">
    <property type="term" value="F:magnesium ion binding"/>
    <property type="evidence" value="ECO:0007669"/>
    <property type="project" value="UniProtKB-UniRule"/>
</dbReference>
<comment type="similarity">
    <text evidence="8">Belongs to the P-Pant transferase superfamily. AcpS family.</text>
</comment>
<comment type="subcellular location">
    <subcellularLocation>
        <location evidence="8">Cytoplasm</location>
    </subcellularLocation>
</comment>
<dbReference type="SUPFAM" id="SSF56214">
    <property type="entry name" value="4'-phosphopantetheinyl transferase"/>
    <property type="match status" value="1"/>
</dbReference>
<protein>
    <recommendedName>
        <fullName evidence="8">Holo-[acyl-carrier-protein] synthase</fullName>
        <shortName evidence="8">Holo-ACP synthase</shortName>
        <ecNumber evidence="8">2.7.8.7</ecNumber>
    </recommendedName>
    <alternativeName>
        <fullName evidence="8">4'-phosphopantetheinyl transferase AcpS</fullName>
    </alternativeName>
</protein>
<keyword evidence="1 8" id="KW-0444">Lipid biosynthesis</keyword>
<comment type="cofactor">
    <cofactor evidence="8">
        <name>Mg(2+)</name>
        <dbReference type="ChEBI" id="CHEBI:18420"/>
    </cofactor>
</comment>
<evidence type="ECO:0000256" key="4">
    <source>
        <dbReference type="ARBA" id="ARBA00022832"/>
    </source>
</evidence>
<evidence type="ECO:0000256" key="5">
    <source>
        <dbReference type="ARBA" id="ARBA00022842"/>
    </source>
</evidence>
<evidence type="ECO:0000256" key="6">
    <source>
        <dbReference type="ARBA" id="ARBA00023098"/>
    </source>
</evidence>
<evidence type="ECO:0000256" key="8">
    <source>
        <dbReference type="HAMAP-Rule" id="MF_00101"/>
    </source>
</evidence>
<dbReference type="InterPro" id="IPR037143">
    <property type="entry name" value="4-PPantetheinyl_Trfase_dom_sf"/>
</dbReference>
<comment type="function">
    <text evidence="8">Transfers the 4'-phosphopantetheine moiety from coenzyme A to a Ser of acyl-carrier-protein.</text>
</comment>
<dbReference type="InterPro" id="IPR004568">
    <property type="entry name" value="Ppantetheine-prot_Trfase_dom"/>
</dbReference>
<dbReference type="InterPro" id="IPR008278">
    <property type="entry name" value="4-PPantetheinyl_Trfase_dom"/>
</dbReference>
<dbReference type="NCBIfam" id="NF000832">
    <property type="entry name" value="PRK00070.3-2"/>
    <property type="match status" value="1"/>
</dbReference>
<keyword evidence="8" id="KW-0963">Cytoplasm</keyword>
<dbReference type="EC" id="2.7.8.7" evidence="8"/>
<evidence type="ECO:0000259" key="9">
    <source>
        <dbReference type="Pfam" id="PF01648"/>
    </source>
</evidence>
<dbReference type="Gene3D" id="3.90.470.20">
    <property type="entry name" value="4'-phosphopantetheinyl transferase domain"/>
    <property type="match status" value="1"/>
</dbReference>
<organism evidence="10 11">
    <name type="scientific">Alkalicella caledoniensis</name>
    <dbReference type="NCBI Taxonomy" id="2731377"/>
    <lineage>
        <taxon>Bacteria</taxon>
        <taxon>Bacillati</taxon>
        <taxon>Bacillota</taxon>
        <taxon>Clostridia</taxon>
        <taxon>Eubacteriales</taxon>
        <taxon>Proteinivoracaceae</taxon>
        <taxon>Alkalicella</taxon>
    </lineage>
</organism>
<dbReference type="GO" id="GO:0005737">
    <property type="term" value="C:cytoplasm"/>
    <property type="evidence" value="ECO:0007669"/>
    <property type="project" value="UniProtKB-SubCell"/>
</dbReference>
<dbReference type="HAMAP" id="MF_00101">
    <property type="entry name" value="AcpS"/>
    <property type="match status" value="1"/>
</dbReference>
<evidence type="ECO:0000313" key="11">
    <source>
        <dbReference type="Proteomes" id="UP000516160"/>
    </source>
</evidence>
<proteinExistence type="inferred from homology"/>
<keyword evidence="11" id="KW-1185">Reference proteome</keyword>
<sequence>MIIGVGVDLIEISRIKKVVEARGDKLLERLFTERELEVMSRKHETIAGRFAAKEAVVKALGVGIGIISWKDIEIIKDKLGKPKIYLTGAAARRRKTMGIIKMHLSISHSKSQAVAYVVAEG</sequence>
<dbReference type="EMBL" id="CP058559">
    <property type="protein sequence ID" value="QNO14576.1"/>
    <property type="molecule type" value="Genomic_DNA"/>
</dbReference>
<keyword evidence="4 8" id="KW-0276">Fatty acid metabolism</keyword>
<gene>
    <name evidence="8" type="primary">acpS</name>
    <name evidence="10" type="ORF">HYG86_07160</name>
</gene>
<dbReference type="Pfam" id="PF01648">
    <property type="entry name" value="ACPS"/>
    <property type="match status" value="1"/>
</dbReference>
<evidence type="ECO:0000256" key="3">
    <source>
        <dbReference type="ARBA" id="ARBA00022723"/>
    </source>
</evidence>
<accession>A0A7G9W7B4</accession>
<dbReference type="AlphaFoldDB" id="A0A7G9W7B4"/>
<dbReference type="Proteomes" id="UP000516160">
    <property type="component" value="Chromosome"/>
</dbReference>
<evidence type="ECO:0000256" key="2">
    <source>
        <dbReference type="ARBA" id="ARBA00022679"/>
    </source>
</evidence>
<dbReference type="RefSeq" id="WP_213168383.1">
    <property type="nucleotide sequence ID" value="NZ_CP058559.1"/>
</dbReference>
<evidence type="ECO:0000313" key="10">
    <source>
        <dbReference type="EMBL" id="QNO14576.1"/>
    </source>
</evidence>
<name>A0A7G9W7B4_ALKCA</name>
<evidence type="ECO:0000256" key="1">
    <source>
        <dbReference type="ARBA" id="ARBA00022516"/>
    </source>
</evidence>
<feature type="domain" description="4'-phosphopantetheinyl transferase" evidence="9">
    <location>
        <begin position="4"/>
        <end position="110"/>
    </location>
</feature>
<reference evidence="10 11" key="1">
    <citation type="submission" date="2020-07" db="EMBL/GenBank/DDBJ databases">
        <title>Alkalicella. sp. LB2 genome.</title>
        <authorList>
            <person name="Postec A."/>
            <person name="Quemeneur M."/>
        </authorList>
    </citation>
    <scope>NUCLEOTIDE SEQUENCE [LARGE SCALE GENOMIC DNA]</scope>
    <source>
        <strain evidence="10 11">LB2</strain>
    </source>
</reference>
<dbReference type="GO" id="GO:0006633">
    <property type="term" value="P:fatty acid biosynthetic process"/>
    <property type="evidence" value="ECO:0007669"/>
    <property type="project" value="UniProtKB-UniRule"/>
</dbReference>